<feature type="compositionally biased region" description="Polar residues" evidence="1">
    <location>
        <begin position="1657"/>
        <end position="1672"/>
    </location>
</feature>
<proteinExistence type="predicted"/>
<feature type="compositionally biased region" description="Low complexity" evidence="1">
    <location>
        <begin position="1628"/>
        <end position="1639"/>
    </location>
</feature>
<feature type="region of interest" description="Disordered" evidence="1">
    <location>
        <begin position="329"/>
        <end position="355"/>
    </location>
</feature>
<reference evidence="2 3" key="1">
    <citation type="submission" date="2021-02" db="EMBL/GenBank/DDBJ databases">
        <title>Variation within the Batrachochytrium salamandrivorans European outbreak.</title>
        <authorList>
            <person name="Kelly M."/>
            <person name="Pasmans F."/>
            <person name="Shea T.P."/>
            <person name="Munoz J.F."/>
            <person name="Carranza S."/>
            <person name="Cuomo C.A."/>
            <person name="Martel A."/>
        </authorList>
    </citation>
    <scope>NUCLEOTIDE SEQUENCE [LARGE SCALE GENOMIC DNA]</scope>
    <source>
        <strain evidence="2 3">AMFP18/2</strain>
    </source>
</reference>
<feature type="region of interest" description="Disordered" evidence="1">
    <location>
        <begin position="1370"/>
        <end position="1391"/>
    </location>
</feature>
<feature type="compositionally biased region" description="Low complexity" evidence="1">
    <location>
        <begin position="1055"/>
        <end position="1078"/>
    </location>
</feature>
<feature type="region of interest" description="Disordered" evidence="1">
    <location>
        <begin position="1051"/>
        <end position="1125"/>
    </location>
</feature>
<sequence>MFRSSGRISATANAAQTTTGSDGGEGSARTVMEANAGASAWTAGYGGYNNSAGVNRYIDDCSTEAHAPIATVATSKKTFRLSLLSSLTTKRVTSRSSSISSSSSASPTGDWNNELDSDLDSDNSPHSGYGDEDRPVYNGSFMLHHMADDDDDDDQYRLESPLPAVPVKRLVGITRRSYNLEEEWDTAGPSQQHRQLQPKENVLLLHHPLAQVTEESSDIRSSAAAWYKQQPVVDTVGSSGGLEAVTESFEEYQLQSDMSNSEGEQTVLNCNSGGSSTSSSNNNNSIINKSTTSQGSPLMSLATLGQSPPLLPHILPDQTSIQVMINNSRCSSSSGGVQPHREAATTTQSSNPPPLLLRHITKQTATRQSMKPGGGIMMGHNSSPLSQMVMPTTPPSPPSLAGDSLSYYVDSQDLQFTTTAFTAHHGQSAVHVPVTPTSTTTPLLSRIYGNPSEVSYKYALSTMSITDAVPNPRNSGYSVTSTQTACVPSVQRHAEKEEGGYDDGSSYQTVLPIAAYYLSNPITTPTIGTTGTTTTIPTSTIPTTDNSTLVSVSTVSAATRGGTSGTHCLTNNSHSSTSTNSNSNMRNFGNHHYSHTPLTGVESNEHTSTHTAASALNDSMSSNTFSSHPYLSMQPPPPPSPPPPLPVQLDSIYSVEEIKTKESLIEGRSQESWPTTTTITTTATTTTTNLPSQRLDNLHDTFLSTQTPPPSVLLAQDLPQPMRSTIVTPSRRQSLAVVDSYGATAAHLSLSATESIPSSVAAVAAASSSSSIRPLFPLQASSPLLPRTPISNMVNPAVPSRSSSLRSKQRPQGPPLHPYLITHAFMDSSVSATPELHLHFCTPAAPSPLPLAPVLGPHSPLSPLSLAGPVIDGDDMEDGQENTAVRHDSVSSWETAVEPLAIGTGVIGTGTIGTGTIAAVAAVVMAEEVNHHSDPIGKDSDTFLNPQSEQTEPTAASTTMLSDSAVPQLLGSDSVGAVCRHQKQPLPILQQQQQQQQHAKALDAFREAGTALSNNVGSDPLVTKTSSSTKRSSISAYAGLGVRMIEDADTRDDNNYNNNNYNNNVISNSASNNSNNRNTLQRSGLEPPRSFNQRYDSLLRIPGDSSSATTTTTTHLNDERELASNKWVQRAKNATNALLSRKSSMNSNSASNSSPSLRPASVMLAPHHHHSSHSTLSKPGHHRALSSGAAALSSPLTLTSQMPSPPSSHQNIYGMASTTTTAAATGGRFQPAIPMQVEMSSSLMLSTAPGEESSAVIMASSSPPPPTAATLPREQWRRLFSSRSLGVTTMGSALLNTFSRRAVQDELEIAAYNGGDPPDSVQWIAVDYEPTHRKWRRAGPLTPTNWNPRDALDQVAIDTRTRLTEESLLQKESRSRYAPAGTVQRSITDPNLSLSSLSRQAEEPNLSSELLQQSTNSSALLSSAKIQAAATAPQWVSPPPPQAAPLPVIRSATAFLTSRAISSPLLPLQPLSSSSPPLSPAFPASPTSTTDTTTILQSDYTAAYLPKAWVVDEIFSSRQLHPAQAGMLLPSSDSLPPHRARTSPHLSKFKRAKSSMHISLGRFSSVRSVSSSSTSIASTHVPPPYPGSVVVSSGAVAASSPPSDTLSDRKFLKKTWWKRYNGLETSIGSTTNTGSNGNSPYNNFGGGGDSSDDILSMRSSADSGRSINSATTPTPPVDRYSVLFDPVIAAAVARRSANRASGASFYAAECTVPDVFVTTPTSSEDSAREVYSVSDGQAALQRDLAHRNRGSNSHSIDALSMRPLSRRLSRSQSQEDLWQCRKDQEELGTSNIKSRPSVDSAASCVSISSYQFDFEREGDVDHFDVESLLGMRSVSSSVGSVVEDDGVMSSESGQHGSGSTSALPTLFSRCLGQGFNDPESMAIGMRLDESLLS</sequence>
<evidence type="ECO:0000313" key="2">
    <source>
        <dbReference type="EMBL" id="KAH6593203.1"/>
    </source>
</evidence>
<feature type="compositionally biased region" description="Basic residues" evidence="1">
    <location>
        <begin position="1538"/>
        <end position="1548"/>
    </location>
</feature>
<evidence type="ECO:0000313" key="3">
    <source>
        <dbReference type="Proteomes" id="UP001648503"/>
    </source>
</evidence>
<feature type="compositionally biased region" description="Low complexity" evidence="1">
    <location>
        <begin position="271"/>
        <end position="293"/>
    </location>
</feature>
<feature type="region of interest" description="Disordered" evidence="1">
    <location>
        <begin position="664"/>
        <end position="692"/>
    </location>
</feature>
<feature type="compositionally biased region" description="Polar residues" evidence="1">
    <location>
        <begin position="609"/>
        <end position="629"/>
    </location>
</feature>
<feature type="region of interest" description="Disordered" evidence="1">
    <location>
        <begin position="558"/>
        <end position="648"/>
    </location>
</feature>
<feature type="region of interest" description="Disordered" evidence="1">
    <location>
        <begin position="1"/>
        <end position="28"/>
    </location>
</feature>
<dbReference type="Proteomes" id="UP001648503">
    <property type="component" value="Unassembled WGS sequence"/>
</dbReference>
<keyword evidence="3" id="KW-1185">Reference proteome</keyword>
<feature type="region of interest" description="Disordered" evidence="1">
    <location>
        <begin position="1529"/>
        <end position="1548"/>
    </location>
</feature>
<name>A0ABQ8F7Y5_9FUNG</name>
<feature type="region of interest" description="Disordered" evidence="1">
    <location>
        <begin position="92"/>
        <end position="136"/>
    </location>
</feature>
<feature type="region of interest" description="Disordered" evidence="1">
    <location>
        <begin position="1139"/>
        <end position="1188"/>
    </location>
</feature>
<feature type="compositionally biased region" description="Polar residues" evidence="1">
    <location>
        <begin position="942"/>
        <end position="960"/>
    </location>
</feature>
<comment type="caution">
    <text evidence="2">The sequence shown here is derived from an EMBL/GenBank/DDBJ whole genome shotgun (WGS) entry which is preliminary data.</text>
</comment>
<feature type="compositionally biased region" description="Pro residues" evidence="1">
    <location>
        <begin position="634"/>
        <end position="646"/>
    </location>
</feature>
<feature type="compositionally biased region" description="Low complexity" evidence="1">
    <location>
        <begin position="92"/>
        <end position="112"/>
    </location>
</feature>
<evidence type="ECO:0000256" key="1">
    <source>
        <dbReference type="SAM" id="MobiDB-lite"/>
    </source>
</evidence>
<feature type="compositionally biased region" description="Polar residues" evidence="1">
    <location>
        <begin position="258"/>
        <end position="270"/>
    </location>
</feature>
<feature type="compositionally biased region" description="Low complexity" evidence="1">
    <location>
        <begin position="570"/>
        <end position="584"/>
    </location>
</feature>
<accession>A0ABQ8F7Y5</accession>
<feature type="region of interest" description="Disordered" evidence="1">
    <location>
        <begin position="1627"/>
        <end position="1675"/>
    </location>
</feature>
<feature type="region of interest" description="Disordered" evidence="1">
    <location>
        <begin position="258"/>
        <end position="303"/>
    </location>
</feature>
<dbReference type="EMBL" id="JAFCIX010000357">
    <property type="protein sequence ID" value="KAH6593203.1"/>
    <property type="molecule type" value="Genomic_DNA"/>
</dbReference>
<feature type="compositionally biased region" description="Low complexity" evidence="1">
    <location>
        <begin position="1139"/>
        <end position="1161"/>
    </location>
</feature>
<organism evidence="2 3">
    <name type="scientific">Batrachochytrium salamandrivorans</name>
    <dbReference type="NCBI Taxonomy" id="1357716"/>
    <lineage>
        <taxon>Eukaryota</taxon>
        <taxon>Fungi</taxon>
        <taxon>Fungi incertae sedis</taxon>
        <taxon>Chytridiomycota</taxon>
        <taxon>Chytridiomycota incertae sedis</taxon>
        <taxon>Chytridiomycetes</taxon>
        <taxon>Rhizophydiales</taxon>
        <taxon>Rhizophydiales incertae sedis</taxon>
        <taxon>Batrachochytrium</taxon>
    </lineage>
</organism>
<gene>
    <name evidence="2" type="ORF">BASA50_007410</name>
</gene>
<feature type="compositionally biased region" description="Low complexity" evidence="1">
    <location>
        <begin position="675"/>
        <end position="688"/>
    </location>
</feature>
<protein>
    <submittedName>
        <fullName evidence="2">Uncharacterized protein</fullName>
    </submittedName>
</protein>
<feature type="region of interest" description="Disordered" evidence="1">
    <location>
        <begin position="934"/>
        <end position="960"/>
    </location>
</feature>
<feature type="region of interest" description="Disordered" evidence="1">
    <location>
        <begin position="1472"/>
        <end position="1491"/>
    </location>
</feature>
<feature type="compositionally biased region" description="Polar residues" evidence="1">
    <location>
        <begin position="1"/>
        <end position="20"/>
    </location>
</feature>